<reference evidence="2" key="1">
    <citation type="submission" date="2022-11" db="UniProtKB">
        <authorList>
            <consortium name="WormBaseParasite"/>
        </authorList>
    </citation>
    <scope>IDENTIFICATION</scope>
</reference>
<evidence type="ECO:0000313" key="1">
    <source>
        <dbReference type="Proteomes" id="UP000887580"/>
    </source>
</evidence>
<sequence>MPNFEHTDGDNLGILEEDLWSSSQMDAKETHEQQQGGMPQQSAFHFESFEEFIKDPQIVNSFILTILLAVGLPFIGVAIFRIYNKMTKSEKTFVETVDLDDTVPYEDLIDVDDDDAAPDEPEPPQLIDAENLDPNAGLGLTDEQQNLDPNAGLGLTDEQRVLMNATIDHDNHDEDHDVLETLSRIQLHGKLATAQLRARTQKLEQSMTDEEREQERETRNEQIAKIFAMMQDQSDKFGIKSTDDLSEQLKLYSV</sequence>
<name>A0AC35F3U9_9BILA</name>
<proteinExistence type="predicted"/>
<protein>
    <submittedName>
        <fullName evidence="2">Uncharacterized protein</fullName>
    </submittedName>
</protein>
<organism evidence="1 2">
    <name type="scientific">Panagrolaimus sp. PS1159</name>
    <dbReference type="NCBI Taxonomy" id="55785"/>
    <lineage>
        <taxon>Eukaryota</taxon>
        <taxon>Metazoa</taxon>
        <taxon>Ecdysozoa</taxon>
        <taxon>Nematoda</taxon>
        <taxon>Chromadorea</taxon>
        <taxon>Rhabditida</taxon>
        <taxon>Tylenchina</taxon>
        <taxon>Panagrolaimomorpha</taxon>
        <taxon>Panagrolaimoidea</taxon>
        <taxon>Panagrolaimidae</taxon>
        <taxon>Panagrolaimus</taxon>
    </lineage>
</organism>
<accession>A0AC35F3U9</accession>
<dbReference type="WBParaSite" id="PS1159_v2.g12770.t1">
    <property type="protein sequence ID" value="PS1159_v2.g12770.t1"/>
    <property type="gene ID" value="PS1159_v2.g12770"/>
</dbReference>
<dbReference type="Proteomes" id="UP000887580">
    <property type="component" value="Unplaced"/>
</dbReference>
<evidence type="ECO:0000313" key="2">
    <source>
        <dbReference type="WBParaSite" id="PS1159_v2.g12770.t1"/>
    </source>
</evidence>